<protein>
    <recommendedName>
        <fullName evidence="1">non-specific serine/threonine protein kinase</fullName>
        <ecNumber evidence="1">2.7.11.1</ecNumber>
    </recommendedName>
</protein>
<dbReference type="STRING" id="857967.G0QVK4"/>
<dbReference type="SMART" id="SM00220">
    <property type="entry name" value="S_TKc"/>
    <property type="match status" value="1"/>
</dbReference>
<evidence type="ECO:0000256" key="7">
    <source>
        <dbReference type="ARBA" id="ARBA00047899"/>
    </source>
</evidence>
<proteinExistence type="predicted"/>
<keyword evidence="12" id="KW-0413">Isomerase</keyword>
<evidence type="ECO:0000256" key="9">
    <source>
        <dbReference type="PROSITE-ProRule" id="PRU10141"/>
    </source>
</evidence>
<dbReference type="Proteomes" id="UP000008983">
    <property type="component" value="Unassembled WGS sequence"/>
</dbReference>
<evidence type="ECO:0000313" key="12">
    <source>
        <dbReference type="EMBL" id="EGR30764.1"/>
    </source>
</evidence>
<dbReference type="PROSITE" id="PS00107">
    <property type="entry name" value="PROTEIN_KINASE_ATP"/>
    <property type="match status" value="1"/>
</dbReference>
<dbReference type="PANTHER" id="PTHR44899">
    <property type="entry name" value="CAMK FAMILY PROTEIN KINASE"/>
    <property type="match status" value="1"/>
</dbReference>
<gene>
    <name evidence="12" type="ORF">IMG5_124300</name>
</gene>
<evidence type="ECO:0000256" key="4">
    <source>
        <dbReference type="ARBA" id="ARBA00022741"/>
    </source>
</evidence>
<evidence type="ECO:0000256" key="1">
    <source>
        <dbReference type="ARBA" id="ARBA00012513"/>
    </source>
</evidence>
<dbReference type="GO" id="GO:0016853">
    <property type="term" value="F:isomerase activity"/>
    <property type="evidence" value="ECO:0007669"/>
    <property type="project" value="UniProtKB-KW"/>
</dbReference>
<comment type="catalytic activity">
    <reaction evidence="8">
        <text>L-seryl-[protein] + ATP = O-phospho-L-seryl-[protein] + ADP + H(+)</text>
        <dbReference type="Rhea" id="RHEA:17989"/>
        <dbReference type="Rhea" id="RHEA-COMP:9863"/>
        <dbReference type="Rhea" id="RHEA-COMP:11604"/>
        <dbReference type="ChEBI" id="CHEBI:15378"/>
        <dbReference type="ChEBI" id="CHEBI:29999"/>
        <dbReference type="ChEBI" id="CHEBI:30616"/>
        <dbReference type="ChEBI" id="CHEBI:83421"/>
        <dbReference type="ChEBI" id="CHEBI:456216"/>
        <dbReference type="EC" id="2.7.11.1"/>
    </reaction>
</comment>
<evidence type="ECO:0000256" key="3">
    <source>
        <dbReference type="ARBA" id="ARBA00022679"/>
    </source>
</evidence>
<comment type="catalytic activity">
    <reaction evidence="7">
        <text>L-threonyl-[protein] + ATP = O-phospho-L-threonyl-[protein] + ADP + H(+)</text>
        <dbReference type="Rhea" id="RHEA:46608"/>
        <dbReference type="Rhea" id="RHEA-COMP:11060"/>
        <dbReference type="Rhea" id="RHEA-COMP:11605"/>
        <dbReference type="ChEBI" id="CHEBI:15378"/>
        <dbReference type="ChEBI" id="CHEBI:30013"/>
        <dbReference type="ChEBI" id="CHEBI:30616"/>
        <dbReference type="ChEBI" id="CHEBI:61977"/>
        <dbReference type="ChEBI" id="CHEBI:456216"/>
        <dbReference type="EC" id="2.7.11.1"/>
    </reaction>
</comment>
<dbReference type="InterPro" id="IPR008271">
    <property type="entry name" value="Ser/Thr_kinase_AS"/>
</dbReference>
<dbReference type="Pfam" id="PF00069">
    <property type="entry name" value="Pkinase"/>
    <property type="match status" value="1"/>
</dbReference>
<reference evidence="12 13" key="1">
    <citation type="submission" date="2011-07" db="EMBL/GenBank/DDBJ databases">
        <authorList>
            <person name="Coyne R."/>
            <person name="Brami D."/>
            <person name="Johnson J."/>
            <person name="Hostetler J."/>
            <person name="Hannick L."/>
            <person name="Clark T."/>
            <person name="Cassidy-Hanley D."/>
            <person name="Inman J."/>
        </authorList>
    </citation>
    <scope>NUCLEOTIDE SEQUENCE [LARGE SCALE GENOMIC DNA]</scope>
    <source>
        <strain evidence="12 13">G5</strain>
    </source>
</reference>
<evidence type="ECO:0000256" key="10">
    <source>
        <dbReference type="SAM" id="MobiDB-lite"/>
    </source>
</evidence>
<accession>G0QVK4</accession>
<dbReference type="CDD" id="cd08215">
    <property type="entry name" value="STKc_Nek"/>
    <property type="match status" value="1"/>
</dbReference>
<keyword evidence="4 9" id="KW-0547">Nucleotide-binding</keyword>
<keyword evidence="3 12" id="KW-0808">Transferase</keyword>
<dbReference type="InterPro" id="IPR000719">
    <property type="entry name" value="Prot_kinase_dom"/>
</dbReference>
<feature type="region of interest" description="Disordered" evidence="10">
    <location>
        <begin position="315"/>
        <end position="336"/>
    </location>
</feature>
<dbReference type="GeneID" id="14906881"/>
<dbReference type="OrthoDB" id="248923at2759"/>
<dbReference type="GO" id="GO:0005524">
    <property type="term" value="F:ATP binding"/>
    <property type="evidence" value="ECO:0007669"/>
    <property type="project" value="UniProtKB-UniRule"/>
</dbReference>
<dbReference type="SUPFAM" id="SSF56112">
    <property type="entry name" value="Protein kinase-like (PK-like)"/>
    <property type="match status" value="1"/>
</dbReference>
<feature type="domain" description="Protein kinase" evidence="11">
    <location>
        <begin position="4"/>
        <end position="258"/>
    </location>
</feature>
<evidence type="ECO:0000256" key="5">
    <source>
        <dbReference type="ARBA" id="ARBA00022777"/>
    </source>
</evidence>
<evidence type="ECO:0000313" key="13">
    <source>
        <dbReference type="Proteomes" id="UP000008983"/>
    </source>
</evidence>
<dbReference type="PANTHER" id="PTHR44899:SF3">
    <property type="entry name" value="SERINE_THREONINE-PROTEIN KINASE NEK1"/>
    <property type="match status" value="1"/>
</dbReference>
<dbReference type="Gene3D" id="1.10.510.10">
    <property type="entry name" value="Transferase(Phosphotransferase) domain 1"/>
    <property type="match status" value="1"/>
</dbReference>
<evidence type="ECO:0000256" key="8">
    <source>
        <dbReference type="ARBA" id="ARBA00048679"/>
    </source>
</evidence>
<feature type="region of interest" description="Disordered" evidence="10">
    <location>
        <begin position="424"/>
        <end position="460"/>
    </location>
</feature>
<keyword evidence="2" id="KW-0723">Serine/threonine-protein kinase</keyword>
<sequence length="639" mass="75695">MEVYETIKLIGSGAFGQVYMVRHMREDKLYVIKKIKTRDMCQKDRENTENEVRLLQKLRHSNIVAYKDSYMDREQYLNIVMIHCEGGDMHNKIQNQKGKHFPENQILDWLAQMALALYYLHDKKILHRDLKTQNIFLKHGRVRLGDFGIAKVLDSTRDFANTCIGTPYYMSPELFKYKPYSYKSDVWAFGCVLYEMCNLRHAFDAQSLNGLAVKIMKGSYPPINSSYSWGLRDLIGKMLQLVPNNRPSIIEILNKPFVKKRVFQYMCEIFSGQYPEVCLPNDIDDIYQDSLKDQAYKLNLMEIIQQQIQNGNGISALDFDDQSQKRPPKRQGQRAFLEKKVQKDKEELKKQIDEKLKIEKQIKKLEDKKYSQNNKKRQQQQILSKEKIPVNQKNKQISNNNFQQLQNQKKKKNQNEDFSLDLIERESFDQKNGSTSKLSEGEDDEQKSQDQVILEEDNEESEYEEIDAKIELMKTKLKEKTIKINTLKESLKANNKEYHINVEEEENNDKIIEEEENIYYENEGNNDEQEEEDEEDYTFNEEECEENINEDEKINYNPQYYKIQDRIKLFIHRCEAGLGNVIYEKAYDFVKYNQQNTSVEDMRTKLVQILQADNIGFWHLVDQIIFLEELLLTIPQVLK</sequence>
<dbReference type="InParanoid" id="G0QVK4"/>
<dbReference type="AlphaFoldDB" id="G0QVK4"/>
<dbReference type="OMA" id="KNFPEDQ"/>
<dbReference type="PROSITE" id="PS00108">
    <property type="entry name" value="PROTEIN_KINASE_ST"/>
    <property type="match status" value="1"/>
</dbReference>
<dbReference type="InterPro" id="IPR011009">
    <property type="entry name" value="Kinase-like_dom_sf"/>
</dbReference>
<dbReference type="GO" id="GO:0106310">
    <property type="term" value="F:protein serine kinase activity"/>
    <property type="evidence" value="ECO:0007669"/>
    <property type="project" value="RHEA"/>
</dbReference>
<evidence type="ECO:0000259" key="11">
    <source>
        <dbReference type="PROSITE" id="PS50011"/>
    </source>
</evidence>
<feature type="binding site" evidence="9">
    <location>
        <position position="34"/>
    </location>
    <ligand>
        <name>ATP</name>
        <dbReference type="ChEBI" id="CHEBI:30616"/>
    </ligand>
</feature>
<dbReference type="FunFam" id="1.10.510.10:FF:000172">
    <property type="entry name" value="serine/threonine-protein kinase Nek1 isoform X1"/>
    <property type="match status" value="1"/>
</dbReference>
<keyword evidence="5 12" id="KW-0418">Kinase</keyword>
<dbReference type="InterPro" id="IPR017441">
    <property type="entry name" value="Protein_kinase_ATP_BS"/>
</dbReference>
<evidence type="ECO:0000256" key="2">
    <source>
        <dbReference type="ARBA" id="ARBA00022527"/>
    </source>
</evidence>
<dbReference type="eggNOG" id="KOG0589">
    <property type="taxonomic scope" value="Eukaryota"/>
</dbReference>
<dbReference type="PROSITE" id="PS50011">
    <property type="entry name" value="PROTEIN_KINASE_DOM"/>
    <property type="match status" value="1"/>
</dbReference>
<keyword evidence="6 9" id="KW-0067">ATP-binding</keyword>
<dbReference type="GO" id="GO:0004674">
    <property type="term" value="F:protein serine/threonine kinase activity"/>
    <property type="evidence" value="ECO:0007669"/>
    <property type="project" value="UniProtKB-KW"/>
</dbReference>
<dbReference type="EMBL" id="GL983947">
    <property type="protein sequence ID" value="EGR30764.1"/>
    <property type="molecule type" value="Genomic_DNA"/>
</dbReference>
<dbReference type="FunFam" id="3.30.200.20:FF:000631">
    <property type="entry name" value="Serine/threonine-protein kinase NEK"/>
    <property type="match status" value="1"/>
</dbReference>
<keyword evidence="13" id="KW-1185">Reference proteome</keyword>
<organism evidence="12 13">
    <name type="scientific">Ichthyophthirius multifiliis</name>
    <name type="common">White spot disease agent</name>
    <name type="synonym">Ich</name>
    <dbReference type="NCBI Taxonomy" id="5932"/>
    <lineage>
        <taxon>Eukaryota</taxon>
        <taxon>Sar</taxon>
        <taxon>Alveolata</taxon>
        <taxon>Ciliophora</taxon>
        <taxon>Intramacronucleata</taxon>
        <taxon>Oligohymenophorea</taxon>
        <taxon>Hymenostomatida</taxon>
        <taxon>Ophryoglenina</taxon>
        <taxon>Ichthyophthirius</taxon>
    </lineage>
</organism>
<dbReference type="InterPro" id="IPR051131">
    <property type="entry name" value="NEK_Ser/Thr_kinase_NIMA"/>
</dbReference>
<evidence type="ECO:0000256" key="6">
    <source>
        <dbReference type="ARBA" id="ARBA00022840"/>
    </source>
</evidence>
<dbReference type="EC" id="2.7.11.1" evidence="1"/>
<name>G0QVK4_ICHMU</name>
<dbReference type="Gene3D" id="3.30.200.20">
    <property type="entry name" value="Phosphorylase Kinase, domain 1"/>
    <property type="match status" value="1"/>
</dbReference>
<dbReference type="RefSeq" id="XP_004032351.1">
    <property type="nucleotide sequence ID" value="XM_004032303.1"/>
</dbReference>
<feature type="region of interest" description="Disordered" evidence="10">
    <location>
        <begin position="368"/>
        <end position="395"/>
    </location>
</feature>